<evidence type="ECO:0000259" key="9">
    <source>
        <dbReference type="PROSITE" id="PS50850"/>
    </source>
</evidence>
<evidence type="ECO:0000256" key="6">
    <source>
        <dbReference type="ARBA" id="ARBA00023136"/>
    </source>
</evidence>
<accession>A0A1H1Z7X8</accession>
<feature type="transmembrane region" description="Helical" evidence="8">
    <location>
        <begin position="285"/>
        <end position="302"/>
    </location>
</feature>
<feature type="transmembrane region" description="Helical" evidence="8">
    <location>
        <begin position="341"/>
        <end position="367"/>
    </location>
</feature>
<dbReference type="InterPro" id="IPR020846">
    <property type="entry name" value="MFS_dom"/>
</dbReference>
<feature type="transmembrane region" description="Helical" evidence="8">
    <location>
        <begin position="308"/>
        <end position="334"/>
    </location>
</feature>
<protein>
    <submittedName>
        <fullName evidence="10">Predicted arabinose efflux permease, MFS family</fullName>
    </submittedName>
</protein>
<name>A0A1H1Z7X8_9ACTN</name>
<sequence>MALLLEERVRPAARTSTGFWSVATAFLIAMAFSTVPAPLFPLYGFTTFTVTIVFAAYAVGVVVSLVLAGHVSDRLGRKRVLVPALALEVVAAALFLTGTSLPVLIAARLITGLGVGMITATATAHLHELHAAHRPGAPGTRFEIVSTAANIGGLGLGTLVAGFLAEFFGAPLRTPYLVFLVLLLVAIGAVLIAPETVRPDNAYRYRPQRITTTPGPAYLAAATGAFAAFSVFGFFTSVAPGFVAGTLHHPSRLLAGVIVFAVFGGSAVAQTLTTGLPARTRTTPGLAFQATGVLTLVTGMHLTSLPVFLTGGLLAGIGAGILFKASIGTVAALAAPAERGAALAGLFLIAYVALAASALSIGVATLFTGVITVMTWFAAALLLMLAAVAVLAHRPNTVRPPASPAAGSGPPRSRPLTHPTGG</sequence>
<feature type="transmembrane region" description="Helical" evidence="8">
    <location>
        <begin position="373"/>
        <end position="392"/>
    </location>
</feature>
<dbReference type="PROSITE" id="PS50850">
    <property type="entry name" value="MFS"/>
    <property type="match status" value="1"/>
</dbReference>
<feature type="domain" description="Major facilitator superfamily (MFS) profile" evidence="9">
    <location>
        <begin position="1"/>
        <end position="398"/>
    </location>
</feature>
<dbReference type="SUPFAM" id="SSF103473">
    <property type="entry name" value="MFS general substrate transporter"/>
    <property type="match status" value="1"/>
</dbReference>
<reference evidence="10 11" key="1">
    <citation type="submission" date="2016-10" db="EMBL/GenBank/DDBJ databases">
        <authorList>
            <person name="de Groot N.N."/>
        </authorList>
    </citation>
    <scope>NUCLEOTIDE SEQUENCE [LARGE SCALE GENOMIC DNA]</scope>
    <source>
        <strain evidence="10 11">DSM 43941</strain>
    </source>
</reference>
<keyword evidence="4 8" id="KW-0812">Transmembrane</keyword>
<proteinExistence type="predicted"/>
<evidence type="ECO:0000256" key="5">
    <source>
        <dbReference type="ARBA" id="ARBA00022989"/>
    </source>
</evidence>
<comment type="subcellular location">
    <subcellularLocation>
        <location evidence="1">Cell membrane</location>
        <topology evidence="1">Multi-pass membrane protein</topology>
    </subcellularLocation>
</comment>
<evidence type="ECO:0000256" key="8">
    <source>
        <dbReference type="SAM" id="Phobius"/>
    </source>
</evidence>
<dbReference type="GO" id="GO:0005886">
    <property type="term" value="C:plasma membrane"/>
    <property type="evidence" value="ECO:0007669"/>
    <property type="project" value="UniProtKB-SubCell"/>
</dbReference>
<dbReference type="Gene3D" id="1.20.1250.20">
    <property type="entry name" value="MFS general substrate transporter like domains"/>
    <property type="match status" value="1"/>
</dbReference>
<dbReference type="InterPro" id="IPR050171">
    <property type="entry name" value="MFS_Transporters"/>
</dbReference>
<dbReference type="RefSeq" id="WP_092545363.1">
    <property type="nucleotide sequence ID" value="NZ_BOMJ01000001.1"/>
</dbReference>
<keyword evidence="3" id="KW-1003">Cell membrane</keyword>
<feature type="transmembrane region" description="Helical" evidence="8">
    <location>
        <begin position="253"/>
        <end position="273"/>
    </location>
</feature>
<dbReference type="InterPro" id="IPR011701">
    <property type="entry name" value="MFS"/>
</dbReference>
<feature type="transmembrane region" description="Helical" evidence="8">
    <location>
        <begin position="105"/>
        <end position="126"/>
    </location>
</feature>
<feature type="transmembrane region" description="Helical" evidence="8">
    <location>
        <begin position="218"/>
        <end position="247"/>
    </location>
</feature>
<keyword evidence="11" id="KW-1185">Reference proteome</keyword>
<feature type="transmembrane region" description="Helical" evidence="8">
    <location>
        <begin position="176"/>
        <end position="197"/>
    </location>
</feature>
<dbReference type="PANTHER" id="PTHR23517">
    <property type="entry name" value="RESISTANCE PROTEIN MDTM, PUTATIVE-RELATED-RELATED"/>
    <property type="match status" value="1"/>
</dbReference>
<dbReference type="OrthoDB" id="3177957at2"/>
<dbReference type="AlphaFoldDB" id="A0A1H1Z7X8"/>
<feature type="transmembrane region" description="Helical" evidence="8">
    <location>
        <begin position="147"/>
        <end position="170"/>
    </location>
</feature>
<keyword evidence="6 8" id="KW-0472">Membrane</keyword>
<evidence type="ECO:0000313" key="11">
    <source>
        <dbReference type="Proteomes" id="UP000198688"/>
    </source>
</evidence>
<dbReference type="STRING" id="113562.SAMN04489716_3188"/>
<evidence type="ECO:0000256" key="3">
    <source>
        <dbReference type="ARBA" id="ARBA00022475"/>
    </source>
</evidence>
<feature type="transmembrane region" description="Helical" evidence="8">
    <location>
        <begin position="80"/>
        <end position="99"/>
    </location>
</feature>
<feature type="region of interest" description="Disordered" evidence="7">
    <location>
        <begin position="400"/>
        <end position="422"/>
    </location>
</feature>
<evidence type="ECO:0000256" key="1">
    <source>
        <dbReference type="ARBA" id="ARBA00004651"/>
    </source>
</evidence>
<feature type="transmembrane region" description="Helical" evidence="8">
    <location>
        <begin position="18"/>
        <end position="39"/>
    </location>
</feature>
<dbReference type="EMBL" id="LT629758">
    <property type="protein sequence ID" value="SDT29808.1"/>
    <property type="molecule type" value="Genomic_DNA"/>
</dbReference>
<evidence type="ECO:0000313" key="10">
    <source>
        <dbReference type="EMBL" id="SDT29808.1"/>
    </source>
</evidence>
<feature type="transmembrane region" description="Helical" evidence="8">
    <location>
        <begin position="45"/>
        <end position="68"/>
    </location>
</feature>
<dbReference type="PANTHER" id="PTHR23517:SF13">
    <property type="entry name" value="MAJOR FACILITATOR SUPERFAMILY MFS_1"/>
    <property type="match status" value="1"/>
</dbReference>
<keyword evidence="2" id="KW-0813">Transport</keyword>
<gene>
    <name evidence="10" type="ORF">SAMN04489716_3188</name>
</gene>
<dbReference type="Proteomes" id="UP000198688">
    <property type="component" value="Chromosome I"/>
</dbReference>
<evidence type="ECO:0000256" key="7">
    <source>
        <dbReference type="SAM" id="MobiDB-lite"/>
    </source>
</evidence>
<dbReference type="GO" id="GO:0022857">
    <property type="term" value="F:transmembrane transporter activity"/>
    <property type="evidence" value="ECO:0007669"/>
    <property type="project" value="InterPro"/>
</dbReference>
<organism evidence="10 11">
    <name type="scientific">Actinoplanes derwentensis</name>
    <dbReference type="NCBI Taxonomy" id="113562"/>
    <lineage>
        <taxon>Bacteria</taxon>
        <taxon>Bacillati</taxon>
        <taxon>Actinomycetota</taxon>
        <taxon>Actinomycetes</taxon>
        <taxon>Micromonosporales</taxon>
        <taxon>Micromonosporaceae</taxon>
        <taxon>Actinoplanes</taxon>
    </lineage>
</organism>
<keyword evidence="5 8" id="KW-1133">Transmembrane helix</keyword>
<dbReference type="InterPro" id="IPR036259">
    <property type="entry name" value="MFS_trans_sf"/>
</dbReference>
<evidence type="ECO:0000256" key="2">
    <source>
        <dbReference type="ARBA" id="ARBA00022448"/>
    </source>
</evidence>
<dbReference type="Pfam" id="PF07690">
    <property type="entry name" value="MFS_1"/>
    <property type="match status" value="1"/>
</dbReference>
<evidence type="ECO:0000256" key="4">
    <source>
        <dbReference type="ARBA" id="ARBA00022692"/>
    </source>
</evidence>